<dbReference type="AlphaFoldDB" id="A0A1I6LYN4"/>
<gene>
    <name evidence="2" type="ORF">SAMN05421771_1498</name>
</gene>
<name>A0A1I6LYN4_9BACT</name>
<protein>
    <submittedName>
        <fullName evidence="2">Enterochelin esterase</fullName>
    </submittedName>
</protein>
<dbReference type="STRING" id="474950.SAMN05421771_1498"/>
<feature type="signal peptide" evidence="1">
    <location>
        <begin position="1"/>
        <end position="19"/>
    </location>
</feature>
<keyword evidence="1" id="KW-0732">Signal</keyword>
<evidence type="ECO:0000256" key="1">
    <source>
        <dbReference type="SAM" id="SignalP"/>
    </source>
</evidence>
<dbReference type="InterPro" id="IPR029058">
    <property type="entry name" value="AB_hydrolase_fold"/>
</dbReference>
<dbReference type="RefSeq" id="WP_175528911.1">
    <property type="nucleotide sequence ID" value="NZ_FOZL01000001.1"/>
</dbReference>
<dbReference type="SUPFAM" id="SSF53474">
    <property type="entry name" value="alpha/beta-Hydrolases"/>
    <property type="match status" value="1"/>
</dbReference>
<feature type="chain" id="PRO_5011459573" evidence="1">
    <location>
        <begin position="20"/>
        <end position="289"/>
    </location>
</feature>
<reference evidence="2 3" key="1">
    <citation type="submission" date="2016-10" db="EMBL/GenBank/DDBJ databases">
        <authorList>
            <person name="de Groot N.N."/>
        </authorList>
    </citation>
    <scope>NUCLEOTIDE SEQUENCE [LARGE SCALE GENOMIC DNA]</scope>
    <source>
        <strain evidence="2 3">DSM 21001</strain>
    </source>
</reference>
<dbReference type="InterPro" id="IPR000801">
    <property type="entry name" value="Esterase-like"/>
</dbReference>
<accession>A0A1I6LYN4</accession>
<keyword evidence="3" id="KW-1185">Reference proteome</keyword>
<dbReference type="InterPro" id="IPR050583">
    <property type="entry name" value="Mycobacterial_A85_antigen"/>
</dbReference>
<dbReference type="Proteomes" id="UP000199024">
    <property type="component" value="Unassembled WGS sequence"/>
</dbReference>
<dbReference type="Gene3D" id="3.40.50.1820">
    <property type="entry name" value="alpha/beta hydrolase"/>
    <property type="match status" value="1"/>
</dbReference>
<evidence type="ECO:0000313" key="3">
    <source>
        <dbReference type="Proteomes" id="UP000199024"/>
    </source>
</evidence>
<dbReference type="EMBL" id="FOZL01000001">
    <property type="protein sequence ID" value="SFS08540.1"/>
    <property type="molecule type" value="Genomic_DNA"/>
</dbReference>
<organism evidence="2 3">
    <name type="scientific">Granulicella pectinivorans</name>
    <dbReference type="NCBI Taxonomy" id="474950"/>
    <lineage>
        <taxon>Bacteria</taxon>
        <taxon>Pseudomonadati</taxon>
        <taxon>Acidobacteriota</taxon>
        <taxon>Terriglobia</taxon>
        <taxon>Terriglobales</taxon>
        <taxon>Acidobacteriaceae</taxon>
        <taxon>Granulicella</taxon>
    </lineage>
</organism>
<dbReference type="PANTHER" id="PTHR48098:SF1">
    <property type="entry name" value="DIACYLGLYCEROL ACYLTRANSFERASE_MYCOLYLTRANSFERASE AG85A"/>
    <property type="match status" value="1"/>
</dbReference>
<proteinExistence type="predicted"/>
<dbReference type="GO" id="GO:0016747">
    <property type="term" value="F:acyltransferase activity, transferring groups other than amino-acyl groups"/>
    <property type="evidence" value="ECO:0007669"/>
    <property type="project" value="TreeGrafter"/>
</dbReference>
<evidence type="ECO:0000313" key="2">
    <source>
        <dbReference type="EMBL" id="SFS08540.1"/>
    </source>
</evidence>
<sequence length="289" mass="31725">MNRYALLLSLCLLPCPSFGQTAPADATPGLAATDVIPHGAVHRESYTTKFVKGLDGDQGTFLVYTPPGYDAAKKPGYPVLYLLHGWGGNADAWIKTGKADLMYERLLASGKAKPMVIVMPLGYGDMTFLSNGFEVWRDQAQISNNVNLFAETLLKEIMPQVQTHYDVATDREHTAIAGLSMGGLESLTIGLRHPELFASIGGFSSAMFPVAGQDLTKLDPKKENLKLLWVACGTDDDLLSVNRIFEMHLRDEGLPVTVVETPGKHAWGVWKNNFRVFVPLLFQDDTAKR</sequence>
<dbReference type="Pfam" id="PF00756">
    <property type="entry name" value="Esterase"/>
    <property type="match status" value="1"/>
</dbReference>
<dbReference type="PANTHER" id="PTHR48098">
    <property type="entry name" value="ENTEROCHELIN ESTERASE-RELATED"/>
    <property type="match status" value="1"/>
</dbReference>